<gene>
    <name evidence="1" type="ORF">ThidrDRAFT_4568</name>
</gene>
<protein>
    <submittedName>
        <fullName evidence="1">Uncharacterized protein</fullName>
    </submittedName>
</protein>
<dbReference type="AlphaFoldDB" id="G2E8F4"/>
<dbReference type="EMBL" id="AFWT01000078">
    <property type="protein sequence ID" value="EGV27622.1"/>
    <property type="molecule type" value="Genomic_DNA"/>
</dbReference>
<proteinExistence type="predicted"/>
<dbReference type="STRING" id="765913.ThidrDRAFT_4568"/>
<name>G2E8F4_9GAMM</name>
<accession>G2E8F4</accession>
<comment type="caution">
    <text evidence="1">The sequence shown here is derived from an EMBL/GenBank/DDBJ whole genome shotgun (WGS) entry which is preliminary data.</text>
</comment>
<reference evidence="1 2" key="1">
    <citation type="submission" date="2011-06" db="EMBL/GenBank/DDBJ databases">
        <title>The draft genome of Thiorhodococcus drewsii AZ1.</title>
        <authorList>
            <consortium name="US DOE Joint Genome Institute (JGI-PGF)"/>
            <person name="Lucas S."/>
            <person name="Han J."/>
            <person name="Lapidus A."/>
            <person name="Cheng J.-F."/>
            <person name="Goodwin L."/>
            <person name="Pitluck S."/>
            <person name="Peters L."/>
            <person name="Land M.L."/>
            <person name="Hauser L."/>
            <person name="Vogl K."/>
            <person name="Liu Z."/>
            <person name="Imhoff J."/>
            <person name="Thiel V."/>
            <person name="Frigaard N.-U."/>
            <person name="Bryant D.A."/>
            <person name="Woyke T.J."/>
        </authorList>
    </citation>
    <scope>NUCLEOTIDE SEQUENCE [LARGE SCALE GENOMIC DNA]</scope>
    <source>
        <strain evidence="1 2">AZ1</strain>
    </source>
</reference>
<dbReference type="Proteomes" id="UP000004200">
    <property type="component" value="Unassembled WGS sequence"/>
</dbReference>
<evidence type="ECO:0000313" key="2">
    <source>
        <dbReference type="Proteomes" id="UP000004200"/>
    </source>
</evidence>
<organism evidence="1 2">
    <name type="scientific">Thiorhodococcus drewsii AZ1</name>
    <dbReference type="NCBI Taxonomy" id="765913"/>
    <lineage>
        <taxon>Bacteria</taxon>
        <taxon>Pseudomonadati</taxon>
        <taxon>Pseudomonadota</taxon>
        <taxon>Gammaproteobacteria</taxon>
        <taxon>Chromatiales</taxon>
        <taxon>Chromatiaceae</taxon>
        <taxon>Thiorhodococcus</taxon>
    </lineage>
</organism>
<keyword evidence="2" id="KW-1185">Reference proteome</keyword>
<evidence type="ECO:0000313" key="1">
    <source>
        <dbReference type="EMBL" id="EGV27622.1"/>
    </source>
</evidence>
<sequence>MTPRANPRQRLQQVAELVRDYGPAELADWFGEGVNEFEGGAKRSLDMALGLRGRGIELPPRTLARAARDAALVRVWLLFPDRPDETIATRGRRFAAWLTDFGLRRWPRIQSGARAPADALEAEACAAFEAAEPLVKVPASWDRLRAIVLGE</sequence>